<organism evidence="2 3">
    <name type="scientific">Cordyceps javanica</name>
    <dbReference type="NCBI Taxonomy" id="43265"/>
    <lineage>
        <taxon>Eukaryota</taxon>
        <taxon>Fungi</taxon>
        <taxon>Dikarya</taxon>
        <taxon>Ascomycota</taxon>
        <taxon>Pezizomycotina</taxon>
        <taxon>Sordariomycetes</taxon>
        <taxon>Hypocreomycetidae</taxon>
        <taxon>Hypocreales</taxon>
        <taxon>Cordycipitaceae</taxon>
        <taxon>Cordyceps</taxon>
    </lineage>
</organism>
<feature type="region of interest" description="Disordered" evidence="1">
    <location>
        <begin position="228"/>
        <end position="268"/>
    </location>
</feature>
<dbReference type="Proteomes" id="UP000315783">
    <property type="component" value="Unassembled WGS sequence"/>
</dbReference>
<keyword evidence="3" id="KW-1185">Reference proteome</keyword>
<accession>A0A545UKM0</accession>
<dbReference type="EMBL" id="SPUK01000044">
    <property type="protein sequence ID" value="TQV90011.1"/>
    <property type="molecule type" value="Genomic_DNA"/>
</dbReference>
<name>A0A545UKM0_9HYPO</name>
<proteinExistence type="predicted"/>
<sequence length="647" mass="71119">MVSQNARCRRSSDDTVYFNSPSRYICIYVCSARYTHYQRQLFHGQRRDLQVRNFVARIYPACPSTVSSKAFARSVNKARLYDWDSKITRVHAQCRPRPHYSPEETIARGQALNGCIYQGEVDAVLKLLEPHPHFTFAMMDVGYSFFFSDESVLTDVETKVGLLASLVVQPTPVEAASHVKGLGRLGLDPGIIQEIRAVSEEVAAFILAIVTPRGNSKSRICESTMEVASSASRAGRAQEGSSRPGRASRWRSTQGKGPSTRGGGQLACGHSDRLALLSNWTRHTPRCSSAATTSAGGQRGTSSRGWCRGKSGSTFAQSISTMVTRLPRPPPSSNGSAPGTFQANPKQPSAYAKRWWTFDLSQLRQVHAHWRNRARSARRADAWWRSSRIWPRQRRINTTMLSGINTIACNANSKFRTLLFMIVLLFQNCGLALLSPLKQIFEARSSKSPGPCYTVEASSLDTASSCGPRAVCSNCSSNTNDSIPSRALWSRSSFTSNGRPPRVKVHARADYIVEKGRTHEVLRLGARGPPGSARLHAGVEAVRGCQGIGDEAGPVKLAAADHDVLGLDRVGQQQQGLGEWLDKDLAEWCLELDHLLRQPSVELSRHADLAQHVGGVAHEALGCLRVMGDAWQWVREQSSVYGVKHGQ</sequence>
<evidence type="ECO:0000256" key="1">
    <source>
        <dbReference type="SAM" id="MobiDB-lite"/>
    </source>
</evidence>
<feature type="compositionally biased region" description="Polar residues" evidence="1">
    <location>
        <begin position="286"/>
        <end position="304"/>
    </location>
</feature>
<reference evidence="2 3" key="1">
    <citation type="journal article" date="2019" name="Appl. Microbiol. Biotechnol.">
        <title>Genome sequence of Isaria javanica and comparative genome analysis insights into family S53 peptidase evolution in fungal entomopathogens.</title>
        <authorList>
            <person name="Lin R."/>
            <person name="Zhang X."/>
            <person name="Xin B."/>
            <person name="Zou M."/>
            <person name="Gao Y."/>
            <person name="Qin F."/>
            <person name="Hu Q."/>
            <person name="Xie B."/>
            <person name="Cheng X."/>
        </authorList>
    </citation>
    <scope>NUCLEOTIDE SEQUENCE [LARGE SCALE GENOMIC DNA]</scope>
    <source>
        <strain evidence="2 3">IJ1G</strain>
    </source>
</reference>
<feature type="region of interest" description="Disordered" evidence="1">
    <location>
        <begin position="324"/>
        <end position="346"/>
    </location>
</feature>
<gene>
    <name evidence="2" type="ORF">IF1G_11320</name>
</gene>
<feature type="region of interest" description="Disordered" evidence="1">
    <location>
        <begin position="286"/>
        <end position="311"/>
    </location>
</feature>
<feature type="compositionally biased region" description="Polar residues" evidence="1">
    <location>
        <begin position="333"/>
        <end position="346"/>
    </location>
</feature>
<evidence type="ECO:0000313" key="3">
    <source>
        <dbReference type="Proteomes" id="UP000315783"/>
    </source>
</evidence>
<comment type="caution">
    <text evidence="2">The sequence shown here is derived from an EMBL/GenBank/DDBJ whole genome shotgun (WGS) entry which is preliminary data.</text>
</comment>
<dbReference type="AlphaFoldDB" id="A0A545UKM0"/>
<dbReference type="STRING" id="43265.A0A545UKM0"/>
<evidence type="ECO:0000313" key="2">
    <source>
        <dbReference type="EMBL" id="TQV90011.1"/>
    </source>
</evidence>
<protein>
    <submittedName>
        <fullName evidence="2">Uncharacterized protein</fullName>
    </submittedName>
</protein>